<reference evidence="6" key="1">
    <citation type="submission" date="2020-11" db="EMBL/GenBank/DDBJ databases">
        <authorList>
            <consortium name="DOE Joint Genome Institute"/>
            <person name="Ahrendt S."/>
            <person name="Riley R."/>
            <person name="Andreopoulos W."/>
            <person name="Labutti K."/>
            <person name="Pangilinan J."/>
            <person name="Ruiz-Duenas F.J."/>
            <person name="Barrasa J.M."/>
            <person name="Sanchez-Garcia M."/>
            <person name="Camarero S."/>
            <person name="Miyauchi S."/>
            <person name="Serrano A."/>
            <person name="Linde D."/>
            <person name="Babiker R."/>
            <person name="Drula E."/>
            <person name="Ayuso-Fernandez I."/>
            <person name="Pacheco R."/>
            <person name="Padilla G."/>
            <person name="Ferreira P."/>
            <person name="Barriuso J."/>
            <person name="Kellner H."/>
            <person name="Castanera R."/>
            <person name="Alfaro M."/>
            <person name="Ramirez L."/>
            <person name="Pisabarro A.G."/>
            <person name="Kuo A."/>
            <person name="Tritt A."/>
            <person name="Lipzen A."/>
            <person name="He G."/>
            <person name="Yan M."/>
            <person name="Ng V."/>
            <person name="Cullen D."/>
            <person name="Martin F."/>
            <person name="Rosso M.-N."/>
            <person name="Henrissat B."/>
            <person name="Hibbett D."/>
            <person name="Martinez A.T."/>
            <person name="Grigoriev I.V."/>
        </authorList>
    </citation>
    <scope>NUCLEOTIDE SEQUENCE</scope>
    <source>
        <strain evidence="6">AH 40177</strain>
    </source>
</reference>
<evidence type="ECO:0000256" key="3">
    <source>
        <dbReference type="ARBA" id="ARBA00022525"/>
    </source>
</evidence>
<comment type="caution">
    <text evidence="6">The sequence shown here is derived from an EMBL/GenBank/DDBJ whole genome shotgun (WGS) entry which is preliminary data.</text>
</comment>
<feature type="chain" id="PRO_5040653536" evidence="4">
    <location>
        <begin position="19"/>
        <end position="143"/>
    </location>
</feature>
<gene>
    <name evidence="6" type="ORF">BDP27DRAFT_1270756</name>
    <name evidence="5" type="ORF">BDP27DRAFT_1302394</name>
</gene>
<name>A0A9P5PH09_9AGAR</name>
<evidence type="ECO:0000313" key="6">
    <source>
        <dbReference type="EMBL" id="KAF9063728.1"/>
    </source>
</evidence>
<dbReference type="AlphaFoldDB" id="A0A9P5PH09"/>
<dbReference type="GO" id="GO:0005576">
    <property type="term" value="C:extracellular region"/>
    <property type="evidence" value="ECO:0007669"/>
    <property type="project" value="UniProtKB-SubCell"/>
</dbReference>
<proteinExistence type="inferred from homology"/>
<dbReference type="Gene3D" id="2.40.40.10">
    <property type="entry name" value="RlpA-like domain"/>
    <property type="match status" value="1"/>
</dbReference>
<dbReference type="Pfam" id="PF07249">
    <property type="entry name" value="Cerato-platanin"/>
    <property type="match status" value="1"/>
</dbReference>
<dbReference type="Proteomes" id="UP000772434">
    <property type="component" value="Unassembled WGS sequence"/>
</dbReference>
<organism evidence="6 7">
    <name type="scientific">Rhodocollybia butyracea</name>
    <dbReference type="NCBI Taxonomy" id="206335"/>
    <lineage>
        <taxon>Eukaryota</taxon>
        <taxon>Fungi</taxon>
        <taxon>Dikarya</taxon>
        <taxon>Basidiomycota</taxon>
        <taxon>Agaricomycotina</taxon>
        <taxon>Agaricomycetes</taxon>
        <taxon>Agaricomycetidae</taxon>
        <taxon>Agaricales</taxon>
        <taxon>Marasmiineae</taxon>
        <taxon>Omphalotaceae</taxon>
        <taxon>Rhodocollybia</taxon>
    </lineage>
</organism>
<keyword evidence="4" id="KW-0732">Signal</keyword>
<evidence type="ECO:0000256" key="1">
    <source>
        <dbReference type="ARBA" id="ARBA00004613"/>
    </source>
</evidence>
<evidence type="ECO:0000256" key="4">
    <source>
        <dbReference type="SAM" id="SignalP"/>
    </source>
</evidence>
<dbReference type="EMBL" id="JADNRY010000140">
    <property type="protein sequence ID" value="KAF9063728.1"/>
    <property type="molecule type" value="Genomic_DNA"/>
</dbReference>
<protein>
    <submittedName>
        <fullName evidence="6">Cerato-platanin-related secreted protein</fullName>
    </submittedName>
</protein>
<evidence type="ECO:0000313" key="7">
    <source>
        <dbReference type="Proteomes" id="UP000772434"/>
    </source>
</evidence>
<accession>A0A9P5PH09</accession>
<sequence>MKFFALVLSVALASLAAADTLQYDPAYDVEGASLTTVACSDGANGLITRGFSTFKSLPSFPNIGAFSAVSGWNSTNCGTCWEVTYTNAAGESTSLNVLAVDHAGDGLINVSEEAMNTLTDNNAVAFGAVPVTSVQVDASACGL</sequence>
<comment type="subcellular location">
    <subcellularLocation>
        <location evidence="1">Secreted</location>
    </subcellularLocation>
</comment>
<comment type="similarity">
    <text evidence="2">Belongs to the cerato-platanin family.</text>
</comment>
<dbReference type="EMBL" id="JADNRY010000284">
    <property type="protein sequence ID" value="KAF9059687.1"/>
    <property type="molecule type" value="Genomic_DNA"/>
</dbReference>
<feature type="signal peptide" evidence="4">
    <location>
        <begin position="1"/>
        <end position="18"/>
    </location>
</feature>
<keyword evidence="3" id="KW-0964">Secreted</keyword>
<keyword evidence="7" id="KW-1185">Reference proteome</keyword>
<dbReference type="SUPFAM" id="SSF50685">
    <property type="entry name" value="Barwin-like endoglucanases"/>
    <property type="match status" value="1"/>
</dbReference>
<evidence type="ECO:0000313" key="5">
    <source>
        <dbReference type="EMBL" id="KAF9059687.1"/>
    </source>
</evidence>
<dbReference type="CDD" id="cd22778">
    <property type="entry name" value="DPBB_CEPL-like"/>
    <property type="match status" value="1"/>
</dbReference>
<dbReference type="OrthoDB" id="4898945at2759"/>
<dbReference type="InterPro" id="IPR036908">
    <property type="entry name" value="RlpA-like_sf"/>
</dbReference>
<dbReference type="InterPro" id="IPR010829">
    <property type="entry name" value="Cerato-platanin"/>
</dbReference>
<evidence type="ECO:0000256" key="2">
    <source>
        <dbReference type="ARBA" id="ARBA00010421"/>
    </source>
</evidence>